<dbReference type="SMART" id="SM00448">
    <property type="entry name" value="REC"/>
    <property type="match status" value="1"/>
</dbReference>
<dbReference type="SUPFAM" id="SSF46689">
    <property type="entry name" value="Homeodomain-like"/>
    <property type="match status" value="2"/>
</dbReference>
<dbReference type="Gene3D" id="1.10.10.60">
    <property type="entry name" value="Homeodomain-like"/>
    <property type="match status" value="2"/>
</dbReference>
<comment type="subcellular location">
    <subcellularLocation>
        <location evidence="1">Cytoplasm</location>
    </subcellularLocation>
</comment>
<comment type="caution">
    <text evidence="13">The sequence shown here is derived from an EMBL/GenBank/DDBJ whole genome shotgun (WGS) entry which is preliminary data.</text>
</comment>
<proteinExistence type="predicted"/>
<organism evidence="13 14">
    <name type="scientific">Yeguia hominis</name>
    <dbReference type="NCBI Taxonomy" id="2763662"/>
    <lineage>
        <taxon>Bacteria</taxon>
        <taxon>Bacillati</taxon>
        <taxon>Bacillota</taxon>
        <taxon>Clostridia</taxon>
        <taxon>Eubacteriales</taxon>
        <taxon>Yeguiaceae</taxon>
        <taxon>Yeguia</taxon>
    </lineage>
</organism>
<dbReference type="PROSITE" id="PS01124">
    <property type="entry name" value="HTH_ARAC_FAMILY_2"/>
    <property type="match status" value="1"/>
</dbReference>
<dbReference type="SMART" id="SM00342">
    <property type="entry name" value="HTH_ARAC"/>
    <property type="match status" value="1"/>
</dbReference>
<dbReference type="SUPFAM" id="SSF52172">
    <property type="entry name" value="CheY-like"/>
    <property type="match status" value="1"/>
</dbReference>
<dbReference type="InterPro" id="IPR009057">
    <property type="entry name" value="Homeodomain-like_sf"/>
</dbReference>
<dbReference type="PRINTS" id="PR00032">
    <property type="entry name" value="HTHARAC"/>
</dbReference>
<dbReference type="PROSITE" id="PS50110">
    <property type="entry name" value="RESPONSE_REGULATORY"/>
    <property type="match status" value="1"/>
</dbReference>
<evidence type="ECO:0000259" key="12">
    <source>
        <dbReference type="PROSITE" id="PS50110"/>
    </source>
</evidence>
<evidence type="ECO:0000256" key="6">
    <source>
        <dbReference type="ARBA" id="ARBA00023015"/>
    </source>
</evidence>
<evidence type="ECO:0000256" key="9">
    <source>
        <dbReference type="ARBA" id="ARBA00024867"/>
    </source>
</evidence>
<evidence type="ECO:0000256" key="3">
    <source>
        <dbReference type="ARBA" id="ARBA00022490"/>
    </source>
</evidence>
<feature type="domain" description="HTH araC/xylS-type" evidence="11">
    <location>
        <begin position="415"/>
        <end position="513"/>
    </location>
</feature>
<keyword evidence="8" id="KW-0804">Transcription</keyword>
<dbReference type="PANTHER" id="PTHR42713:SF3">
    <property type="entry name" value="TRANSCRIPTIONAL REGULATORY PROTEIN HPTR"/>
    <property type="match status" value="1"/>
</dbReference>
<keyword evidence="7" id="KW-0238">DNA-binding</keyword>
<protein>
    <recommendedName>
        <fullName evidence="2">Stage 0 sporulation protein A homolog</fullName>
    </recommendedName>
</protein>
<gene>
    <name evidence="13" type="ORF">IAG03_00875</name>
</gene>
<keyword evidence="3" id="KW-0963">Cytoplasm</keyword>
<evidence type="ECO:0000313" key="14">
    <source>
        <dbReference type="Proteomes" id="UP000651482"/>
    </source>
</evidence>
<dbReference type="Pfam" id="PF17853">
    <property type="entry name" value="GGDEF_2"/>
    <property type="match status" value="1"/>
</dbReference>
<evidence type="ECO:0000256" key="1">
    <source>
        <dbReference type="ARBA" id="ARBA00004496"/>
    </source>
</evidence>
<evidence type="ECO:0000256" key="4">
    <source>
        <dbReference type="ARBA" id="ARBA00022553"/>
    </source>
</evidence>
<dbReference type="Pfam" id="PF00072">
    <property type="entry name" value="Response_reg"/>
    <property type="match status" value="1"/>
</dbReference>
<keyword evidence="6" id="KW-0805">Transcription regulation</keyword>
<dbReference type="InterPro" id="IPR001789">
    <property type="entry name" value="Sig_transdc_resp-reg_receiver"/>
</dbReference>
<dbReference type="InterPro" id="IPR018062">
    <property type="entry name" value="HTH_AraC-typ_CS"/>
</dbReference>
<dbReference type="InterPro" id="IPR020449">
    <property type="entry name" value="Tscrpt_reg_AraC-type_HTH"/>
</dbReference>
<name>A0A926D8Y8_9FIRM</name>
<dbReference type="PANTHER" id="PTHR42713">
    <property type="entry name" value="HISTIDINE KINASE-RELATED"/>
    <property type="match status" value="1"/>
</dbReference>
<evidence type="ECO:0000256" key="8">
    <source>
        <dbReference type="ARBA" id="ARBA00023163"/>
    </source>
</evidence>
<dbReference type="GO" id="GO:0000160">
    <property type="term" value="P:phosphorelay signal transduction system"/>
    <property type="evidence" value="ECO:0007669"/>
    <property type="project" value="UniProtKB-KW"/>
</dbReference>
<dbReference type="InterPro" id="IPR018060">
    <property type="entry name" value="HTH_AraC"/>
</dbReference>
<dbReference type="InterPro" id="IPR011006">
    <property type="entry name" value="CheY-like_superfamily"/>
</dbReference>
<dbReference type="Proteomes" id="UP000651482">
    <property type="component" value="Unassembled WGS sequence"/>
</dbReference>
<dbReference type="GO" id="GO:0043565">
    <property type="term" value="F:sequence-specific DNA binding"/>
    <property type="evidence" value="ECO:0007669"/>
    <property type="project" value="InterPro"/>
</dbReference>
<evidence type="ECO:0000256" key="10">
    <source>
        <dbReference type="PROSITE-ProRule" id="PRU00169"/>
    </source>
</evidence>
<dbReference type="PROSITE" id="PS00041">
    <property type="entry name" value="HTH_ARAC_FAMILY_1"/>
    <property type="match status" value="1"/>
</dbReference>
<dbReference type="InterPro" id="IPR041522">
    <property type="entry name" value="CdaR_GGDEF"/>
</dbReference>
<evidence type="ECO:0000313" key="13">
    <source>
        <dbReference type="EMBL" id="MBC8532575.1"/>
    </source>
</evidence>
<dbReference type="RefSeq" id="WP_249317777.1">
    <property type="nucleotide sequence ID" value="NZ_JACRSN010000001.1"/>
</dbReference>
<evidence type="ECO:0000256" key="2">
    <source>
        <dbReference type="ARBA" id="ARBA00018672"/>
    </source>
</evidence>
<dbReference type="GO" id="GO:0003700">
    <property type="term" value="F:DNA-binding transcription factor activity"/>
    <property type="evidence" value="ECO:0007669"/>
    <property type="project" value="InterPro"/>
</dbReference>
<keyword evidence="4 10" id="KW-0597">Phosphoprotein</keyword>
<keyword evidence="14" id="KW-1185">Reference proteome</keyword>
<sequence length="521" mass="60685">MKQVLIVDDERLTVEGLRLLVNWKSYDAEVCAVAFDGTTALQKIKMFHPDIVFTDIRMPGMNGLELIQQAKKEFPDTIFIIISGYNDFEYIRKALRFGVTDYVDKPASVEKIDEVMRHISTALAERDVCQQKFGISKWKTKIKQIMEQLIMRKSVSEQDVLLVEEQNNNYLAGDEFFLTSAIEFSDLSTELETCLEKWCMQLSHAGLMPFVFPDGKNKYLLVVLQKPARSTLENLMKSTFGSYTEVTECMISVGIGNAYHGFLGFLQSVKEARRALEYAKFFDEPLAIAREIEYQTFLPTELLGYEADIAFYMRMGDRKEVLHQVRDITAVFLKNNLSPELFCHECLQMVYLGLTVCRETGEDFLIEQKSVFLPHIEIQRCMTLTEIALWVEDVFAQMLDWMEQKKARQSRKTVYRAKEYIDLHYQEPITLGMLSEMSHMYPTYFSVVFKEQFGKTYVKYLNEVRMNQAKTLLCETSMKVKEVSAQVGYLNDQYFCNKFKSYYGCTPEQFRLSKKERENKK</sequence>
<feature type="modified residue" description="4-aspartylphosphate" evidence="10">
    <location>
        <position position="55"/>
    </location>
</feature>
<accession>A0A926D8Y8</accession>
<dbReference type="AlphaFoldDB" id="A0A926D8Y8"/>
<evidence type="ECO:0000259" key="11">
    <source>
        <dbReference type="PROSITE" id="PS01124"/>
    </source>
</evidence>
<dbReference type="GO" id="GO:0005737">
    <property type="term" value="C:cytoplasm"/>
    <property type="evidence" value="ECO:0007669"/>
    <property type="project" value="UniProtKB-SubCell"/>
</dbReference>
<dbReference type="EMBL" id="JACRSN010000001">
    <property type="protein sequence ID" value="MBC8532575.1"/>
    <property type="molecule type" value="Genomic_DNA"/>
</dbReference>
<evidence type="ECO:0000256" key="5">
    <source>
        <dbReference type="ARBA" id="ARBA00023012"/>
    </source>
</evidence>
<dbReference type="InterPro" id="IPR051552">
    <property type="entry name" value="HptR"/>
</dbReference>
<dbReference type="Pfam" id="PF12833">
    <property type="entry name" value="HTH_18"/>
    <property type="match status" value="1"/>
</dbReference>
<dbReference type="Gene3D" id="3.40.50.2300">
    <property type="match status" value="1"/>
</dbReference>
<reference evidence="13" key="1">
    <citation type="submission" date="2020-08" db="EMBL/GenBank/DDBJ databases">
        <title>Genome public.</title>
        <authorList>
            <person name="Liu C."/>
            <person name="Sun Q."/>
        </authorList>
    </citation>
    <scope>NUCLEOTIDE SEQUENCE</scope>
    <source>
        <strain evidence="13">NSJ-40</strain>
    </source>
</reference>
<feature type="domain" description="Response regulatory" evidence="12">
    <location>
        <begin position="3"/>
        <end position="120"/>
    </location>
</feature>
<comment type="function">
    <text evidence="9">May play the central regulatory role in sporulation. It may be an element of the effector pathway responsible for the activation of sporulation genes in response to nutritional stress. Spo0A may act in concert with spo0H (a sigma factor) to control the expression of some genes that are critical to the sporulation process.</text>
</comment>
<dbReference type="CDD" id="cd17536">
    <property type="entry name" value="REC_YesN-like"/>
    <property type="match status" value="1"/>
</dbReference>
<keyword evidence="5" id="KW-0902">Two-component regulatory system</keyword>
<evidence type="ECO:0000256" key="7">
    <source>
        <dbReference type="ARBA" id="ARBA00023125"/>
    </source>
</evidence>